<dbReference type="AlphaFoldDB" id="A0AAW1S3J5"/>
<protein>
    <recommendedName>
        <fullName evidence="2">Tyrosine-protein phosphatase domain-containing protein</fullName>
    </recommendedName>
</protein>
<dbReference type="SUPFAM" id="SSF55753">
    <property type="entry name" value="Actin depolymerizing proteins"/>
    <property type="match status" value="1"/>
</dbReference>
<dbReference type="InterPro" id="IPR029006">
    <property type="entry name" value="ADF-H/Gelsolin-like_dom_sf"/>
</dbReference>
<sequence>MAEHASPSCDAQTASNTRTELQARREKLAHFDKQCSRVTAGLYVGSDTVARSRDALRGAGITHVVNCVGALYPAYFSDELRYLVLHLQDTPVEDILAVAFDVFDFIEDAQSQGGRVLSFEDAFAVVKAARGVANPNIGFVCQLLNWQKRRAGKPTADAPRVFRLAPQSAAAPTYLVAKAVLAPSLASLDPRGAFVVHLTDAVYVWRGSRCLPAFAAAAERAAAALSCYEGAPAPPALAAEGKEPAALLSALRGPADADAPRAAQAECDAYSRDYQLFAEAVTNATATPGRVAKPKTPRCEASAAASEGGSRSPNERVRKTRRSGPAFGASPGRSKCDYGSQTPR</sequence>
<dbReference type="Gene3D" id="3.90.190.10">
    <property type="entry name" value="Protein tyrosine phosphatase superfamily"/>
    <property type="match status" value="2"/>
</dbReference>
<evidence type="ECO:0000256" key="1">
    <source>
        <dbReference type="SAM" id="MobiDB-lite"/>
    </source>
</evidence>
<accession>A0AAW1S3J5</accession>
<evidence type="ECO:0000259" key="2">
    <source>
        <dbReference type="SMART" id="SM00195"/>
    </source>
</evidence>
<evidence type="ECO:0000313" key="3">
    <source>
        <dbReference type="EMBL" id="KAK9840758.1"/>
    </source>
</evidence>
<proteinExistence type="predicted"/>
<dbReference type="PANTHER" id="PTHR46381:SF2">
    <property type="entry name" value="MAP KINASE PHOSPHATASE"/>
    <property type="match status" value="1"/>
</dbReference>
<feature type="region of interest" description="Disordered" evidence="1">
    <location>
        <begin position="288"/>
        <end position="344"/>
    </location>
</feature>
<organism evidence="3 4">
    <name type="scientific">Elliptochloris bilobata</name>
    <dbReference type="NCBI Taxonomy" id="381761"/>
    <lineage>
        <taxon>Eukaryota</taxon>
        <taxon>Viridiplantae</taxon>
        <taxon>Chlorophyta</taxon>
        <taxon>core chlorophytes</taxon>
        <taxon>Trebouxiophyceae</taxon>
        <taxon>Trebouxiophyceae incertae sedis</taxon>
        <taxon>Elliptochloris clade</taxon>
        <taxon>Elliptochloris</taxon>
    </lineage>
</organism>
<dbReference type="EMBL" id="JALJOU010000012">
    <property type="protein sequence ID" value="KAK9840758.1"/>
    <property type="molecule type" value="Genomic_DNA"/>
</dbReference>
<name>A0AAW1S3J5_9CHLO</name>
<dbReference type="InterPro" id="IPR020422">
    <property type="entry name" value="TYR_PHOSPHATASE_DUAL_dom"/>
</dbReference>
<dbReference type="CDD" id="cd14498">
    <property type="entry name" value="DSP"/>
    <property type="match status" value="1"/>
</dbReference>
<comment type="caution">
    <text evidence="3">The sequence shown here is derived from an EMBL/GenBank/DDBJ whole genome shotgun (WGS) entry which is preliminary data.</text>
</comment>
<dbReference type="SUPFAM" id="SSF52799">
    <property type="entry name" value="(Phosphotyrosine protein) phosphatases II"/>
    <property type="match status" value="1"/>
</dbReference>
<dbReference type="Gene3D" id="3.40.20.10">
    <property type="entry name" value="Severin"/>
    <property type="match status" value="1"/>
</dbReference>
<feature type="domain" description="Tyrosine-protein phosphatase" evidence="2">
    <location>
        <begin position="34"/>
        <end position="149"/>
    </location>
</feature>
<dbReference type="Proteomes" id="UP001445335">
    <property type="component" value="Unassembled WGS sequence"/>
</dbReference>
<dbReference type="PRINTS" id="PR01908">
    <property type="entry name" value="ADSPHPHTASE"/>
</dbReference>
<reference evidence="3 4" key="1">
    <citation type="journal article" date="2024" name="Nat. Commun.">
        <title>Phylogenomics reveals the evolutionary origins of lichenization in chlorophyte algae.</title>
        <authorList>
            <person name="Puginier C."/>
            <person name="Libourel C."/>
            <person name="Otte J."/>
            <person name="Skaloud P."/>
            <person name="Haon M."/>
            <person name="Grisel S."/>
            <person name="Petersen M."/>
            <person name="Berrin J.G."/>
            <person name="Delaux P.M."/>
            <person name="Dal Grande F."/>
            <person name="Keller J."/>
        </authorList>
    </citation>
    <scope>NUCLEOTIDE SEQUENCE [LARGE SCALE GENOMIC DNA]</scope>
    <source>
        <strain evidence="3 4">SAG 245.80</strain>
    </source>
</reference>
<dbReference type="SMART" id="SM00195">
    <property type="entry name" value="DSPc"/>
    <property type="match status" value="1"/>
</dbReference>
<evidence type="ECO:0000313" key="4">
    <source>
        <dbReference type="Proteomes" id="UP001445335"/>
    </source>
</evidence>
<dbReference type="InterPro" id="IPR029021">
    <property type="entry name" value="Prot-tyrosine_phosphatase-like"/>
</dbReference>
<keyword evidence="4" id="KW-1185">Reference proteome</keyword>
<feature type="compositionally biased region" description="Low complexity" evidence="1">
    <location>
        <begin position="300"/>
        <end position="312"/>
    </location>
</feature>
<gene>
    <name evidence="3" type="ORF">WJX81_002670</name>
</gene>
<dbReference type="PANTHER" id="PTHR46381">
    <property type="entry name" value="MKPA PROTEIN"/>
    <property type="match status" value="1"/>
</dbReference>